<accession>I3EEZ8</accession>
<keyword evidence="2" id="KW-1185">Reference proteome</keyword>
<sequence>MMEINREKLTDELNEIIRSQDNKSIDECAEEVLEVILHHYKREFVFKEQYASIRRFGYNVFISELADKIKSLDIKCGSMYVLALVNTAIEDTELYMDSIQKAADMKIESASEKAAYYDMVNENHIITALAYSYRPNFLYNIVRTIDSKRIDANLINADYSAILDSLFEIVPKFGCSRLQRALDILLQHGDDLSMLKQNTEENMKKLGLSHDDIYSLQLYAKEQQFSRFNFIKEIYNLMAIQDINGHQYNFIDILPSLWHLHSQTGENFLSNSNERINQLISELNILLTTEKLFINDYALNDIINTLESGNFDINKFKSNIVKTYLESIKGQLSRIRSLPIVLDTSNIESSEPADPQPASVFWDRIIKISFFAIIGILFLEFLGCDVLSSTQDLLASIISGWI</sequence>
<dbReference type="InParanoid" id="I3EEZ8"/>
<protein>
    <submittedName>
        <fullName evidence="1">Uncharacterized protein</fullName>
    </submittedName>
</protein>
<reference evidence="1" key="1">
    <citation type="submission" date="2011-01" db="EMBL/GenBank/DDBJ databases">
        <title>The Genome Sequence of Nematocida parisii strain ERTm3.</title>
        <authorList>
            <consortium name="The Broad Institute Genome Sequencing Platform"/>
            <consortium name="The Broad Institute Genome Sequencing Center for Infectious Disease"/>
            <person name="Cuomo C."/>
            <person name="Troemel E."/>
            <person name="Young S.K."/>
            <person name="Zeng Q."/>
            <person name="Gargeya S."/>
            <person name="Fitzgerald M."/>
            <person name="Haas B."/>
            <person name="Abouelleil A."/>
            <person name="Alvarado L."/>
            <person name="Arachchi H.M."/>
            <person name="Berlin A."/>
            <person name="Chapman S.B."/>
            <person name="Gearin G."/>
            <person name="Goldberg J."/>
            <person name="Griggs A."/>
            <person name="Gujja S."/>
            <person name="Hansen M."/>
            <person name="Heiman D."/>
            <person name="Howarth C."/>
            <person name="Larimer J."/>
            <person name="Lui A."/>
            <person name="MacDonald P.J.P."/>
            <person name="McCowen C."/>
            <person name="Montmayeur A."/>
            <person name="Murphy C."/>
            <person name="Neiman D."/>
            <person name="Pearson M."/>
            <person name="Priest M."/>
            <person name="Roberts A."/>
            <person name="Saif S."/>
            <person name="Shea T."/>
            <person name="Sisk P."/>
            <person name="Stolte C."/>
            <person name="Sykes S."/>
            <person name="Wortman J."/>
            <person name="Nusbaum C."/>
            <person name="Birren B."/>
        </authorList>
    </citation>
    <scope>NUCLEOTIDE SEQUENCE</scope>
    <source>
        <strain evidence="1">ERTm3</strain>
    </source>
</reference>
<proteinExistence type="predicted"/>
<dbReference type="EMBL" id="GL870880">
    <property type="protein sequence ID" value="EIJ87795.1"/>
    <property type="molecule type" value="Genomic_DNA"/>
</dbReference>
<evidence type="ECO:0000313" key="2">
    <source>
        <dbReference type="Proteomes" id="UP000002872"/>
    </source>
</evidence>
<organism evidence="1 2">
    <name type="scientific">Nematocida parisii (strain ERTm3)</name>
    <name type="common">Nematode killer fungus</name>
    <dbReference type="NCBI Taxonomy" id="935791"/>
    <lineage>
        <taxon>Eukaryota</taxon>
        <taxon>Fungi</taxon>
        <taxon>Fungi incertae sedis</taxon>
        <taxon>Microsporidia</taxon>
        <taxon>Nematocida</taxon>
    </lineage>
</organism>
<dbReference type="OrthoDB" id="10334088at2759"/>
<dbReference type="AlphaFoldDB" id="I3EEZ8"/>
<gene>
    <name evidence="1" type="ORF">NEQG_01867</name>
</gene>
<name>I3EEZ8_NEMP3</name>
<evidence type="ECO:0000313" key="1">
    <source>
        <dbReference type="EMBL" id="EIJ87795.1"/>
    </source>
</evidence>
<dbReference type="HOGENOM" id="CLU_031899_0_0_1"/>
<dbReference type="VEuPathDB" id="MicrosporidiaDB:NEQG_01867"/>
<dbReference type="Proteomes" id="UP000002872">
    <property type="component" value="Unassembled WGS sequence"/>
</dbReference>